<protein>
    <submittedName>
        <fullName evidence="1">Uncharacterized protein</fullName>
    </submittedName>
</protein>
<name>J9EE27_WUCBA</name>
<proteinExistence type="predicted"/>
<evidence type="ECO:0000313" key="1">
    <source>
        <dbReference type="EMBL" id="EJW75262.1"/>
    </source>
</evidence>
<dbReference type="Proteomes" id="UP000004810">
    <property type="component" value="Unassembled WGS sequence"/>
</dbReference>
<evidence type="ECO:0000313" key="2">
    <source>
        <dbReference type="Proteomes" id="UP000004810"/>
    </source>
</evidence>
<feature type="non-terminal residue" evidence="1">
    <location>
        <position position="50"/>
    </location>
</feature>
<gene>
    <name evidence="1" type="ORF">WUBG_13831</name>
</gene>
<reference evidence="2" key="1">
    <citation type="submission" date="2012-08" db="EMBL/GenBank/DDBJ databases">
        <title>The Genome Sequence of Wuchereria bancrofti.</title>
        <authorList>
            <person name="Nutman T.B."/>
            <person name="Fink D.L."/>
            <person name="Russ C."/>
            <person name="Young S."/>
            <person name="Zeng Q."/>
            <person name="Koehrsen M."/>
            <person name="Alvarado L."/>
            <person name="Berlin A."/>
            <person name="Chapman S.B."/>
            <person name="Chen Z."/>
            <person name="Freedman E."/>
            <person name="Gellesch M."/>
            <person name="Goldberg J."/>
            <person name="Griggs A."/>
            <person name="Gujja S."/>
            <person name="Heilman E.R."/>
            <person name="Heiman D."/>
            <person name="Hepburn T."/>
            <person name="Howarth C."/>
            <person name="Jen D."/>
            <person name="Larson L."/>
            <person name="Lewis B."/>
            <person name="Mehta T."/>
            <person name="Park D."/>
            <person name="Pearson M."/>
            <person name="Roberts A."/>
            <person name="Saif S."/>
            <person name="Shea T."/>
            <person name="Shenoy N."/>
            <person name="Sisk P."/>
            <person name="Stolte C."/>
            <person name="Sykes S."/>
            <person name="Walk T."/>
            <person name="White J."/>
            <person name="Yandava C."/>
            <person name="Haas B."/>
            <person name="Henn M.R."/>
            <person name="Nusbaum C."/>
            <person name="Birren B."/>
        </authorList>
    </citation>
    <scope>NUCLEOTIDE SEQUENCE [LARGE SCALE GENOMIC DNA]</scope>
    <source>
        <strain evidence="2">NA</strain>
    </source>
</reference>
<dbReference type="EMBL" id="ADBV01010816">
    <property type="protein sequence ID" value="EJW75262.1"/>
    <property type="molecule type" value="Genomic_DNA"/>
</dbReference>
<sequence length="50" mass="6078">MDQQIYQENERLFNESLQGRIMKFDEMSRRSHLIPWIPPSNVIPRQFIST</sequence>
<dbReference type="AlphaFoldDB" id="J9EE27"/>
<comment type="caution">
    <text evidence="1">The sequence shown here is derived from an EMBL/GenBank/DDBJ whole genome shotgun (WGS) entry which is preliminary data.</text>
</comment>
<organism evidence="1 2">
    <name type="scientific">Wuchereria bancrofti</name>
    <dbReference type="NCBI Taxonomy" id="6293"/>
    <lineage>
        <taxon>Eukaryota</taxon>
        <taxon>Metazoa</taxon>
        <taxon>Ecdysozoa</taxon>
        <taxon>Nematoda</taxon>
        <taxon>Chromadorea</taxon>
        <taxon>Rhabditida</taxon>
        <taxon>Spirurina</taxon>
        <taxon>Spiruromorpha</taxon>
        <taxon>Filarioidea</taxon>
        <taxon>Onchocercidae</taxon>
        <taxon>Wuchereria</taxon>
    </lineage>
</organism>
<accession>J9EE27</accession>